<keyword evidence="6" id="KW-0915">Sodium</keyword>
<evidence type="ECO:0000256" key="6">
    <source>
        <dbReference type="HAMAP-Rule" id="MF_01844"/>
    </source>
</evidence>
<feature type="transmembrane region" description="Helical" evidence="6">
    <location>
        <begin position="303"/>
        <end position="327"/>
    </location>
</feature>
<feature type="transmembrane region" description="Helical" evidence="6">
    <location>
        <begin position="69"/>
        <end position="87"/>
    </location>
</feature>
<comment type="function">
    <text evidence="6">Na(+)/H(+) antiporter that extrudes sodium in exchange for external protons.</text>
</comment>
<comment type="similarity">
    <text evidence="6">Belongs to the NhaA Na(+)/H(+) (TC 2.A.33) antiporter family.</text>
</comment>
<dbReference type="GO" id="GO:0015385">
    <property type="term" value="F:sodium:proton antiporter activity"/>
    <property type="evidence" value="ECO:0007669"/>
    <property type="project" value="UniProtKB-UniRule"/>
</dbReference>
<keyword evidence="3 6" id="KW-0812">Transmembrane</keyword>
<organism evidence="7 8">
    <name type="scientific">Pikeienuella piscinae</name>
    <dbReference type="NCBI Taxonomy" id="2748098"/>
    <lineage>
        <taxon>Bacteria</taxon>
        <taxon>Pseudomonadati</taxon>
        <taxon>Pseudomonadota</taxon>
        <taxon>Alphaproteobacteria</taxon>
        <taxon>Rhodobacterales</taxon>
        <taxon>Paracoccaceae</taxon>
        <taxon>Pikeienuella</taxon>
    </lineage>
</organism>
<keyword evidence="6" id="KW-0813">Transport</keyword>
<gene>
    <name evidence="6 7" type="primary">nhaA</name>
    <name evidence="7" type="ORF">G5B40_19130</name>
</gene>
<dbReference type="Gene3D" id="1.20.1530.10">
    <property type="entry name" value="Na+/H+ antiporter like domain"/>
    <property type="match status" value="1"/>
</dbReference>
<protein>
    <recommendedName>
        <fullName evidence="6">Na(+)/H(+) antiporter NhaA</fullName>
    </recommendedName>
    <alternativeName>
        <fullName evidence="6">Sodium/proton antiporter NhaA</fullName>
    </alternativeName>
</protein>
<feature type="transmembrane region" description="Helical" evidence="6">
    <location>
        <begin position="137"/>
        <end position="155"/>
    </location>
</feature>
<keyword evidence="8" id="KW-1185">Reference proteome</keyword>
<dbReference type="HAMAP" id="MF_01844">
    <property type="entry name" value="NhaA"/>
    <property type="match status" value="1"/>
</dbReference>
<dbReference type="InterPro" id="IPR004670">
    <property type="entry name" value="NhaA"/>
</dbReference>
<sequence length="404" mass="41643">MNRAIKGTKNAIEGTKTVLRADAAPGIVLMFAAVAALIASNSPFFAAYYDFIYAPVVVKIDALEIAKPALLWINDGLMAIFFFHVGLEIKREMLAGELSSFDKAALPALAALGGMAGPALIYVAINWGGDPAALDGWAIPAATDIAFALGVLALVGTRAPVALKTLLLALAIIDDLGAIVIIAFFYTAGLSTPALLLTGLALILAFGLNRLGVKNLAPYVIIGVFMWVCVLKSGVHATLAGVLIALCVPLTADDGSSPLKRAEHGLAPWVSYLVLPLFAFGNAGVALGGLSLGAVAAPVPLGIALGLILGKQIGVMGAAYAAVRFGLASLPQGVNWRQLYGLSCLAGIGFTMSLFIGSLAFSDADTMDEVKVGVLIGSLVSGLLGYALLRVFCPRPERRTAPAA</sequence>
<evidence type="ECO:0000256" key="1">
    <source>
        <dbReference type="ARBA" id="ARBA00004429"/>
    </source>
</evidence>
<dbReference type="GO" id="GO:0006885">
    <property type="term" value="P:regulation of pH"/>
    <property type="evidence" value="ECO:0007669"/>
    <property type="project" value="UniProtKB-UniRule"/>
</dbReference>
<dbReference type="NCBIfam" id="NF007111">
    <property type="entry name" value="PRK09560.1"/>
    <property type="match status" value="1"/>
</dbReference>
<feature type="transmembrane region" description="Helical" evidence="6">
    <location>
        <begin position="167"/>
        <end position="188"/>
    </location>
</feature>
<keyword evidence="2 6" id="KW-1003">Cell membrane</keyword>
<feature type="transmembrane region" description="Helical" evidence="6">
    <location>
        <begin position="26"/>
        <end position="49"/>
    </location>
</feature>
<evidence type="ECO:0000313" key="8">
    <source>
        <dbReference type="Proteomes" id="UP000503336"/>
    </source>
</evidence>
<name>A0A7M3T5T7_9RHOB</name>
<feature type="transmembrane region" description="Helical" evidence="6">
    <location>
        <begin position="272"/>
        <end position="296"/>
    </location>
</feature>
<keyword evidence="6" id="KW-0406">Ion transport</keyword>
<keyword evidence="5 6" id="KW-0472">Membrane</keyword>
<comment type="catalytic activity">
    <reaction evidence="6">
        <text>Na(+)(in) + 2 H(+)(out) = Na(+)(out) + 2 H(+)(in)</text>
        <dbReference type="Rhea" id="RHEA:29251"/>
        <dbReference type="ChEBI" id="CHEBI:15378"/>
        <dbReference type="ChEBI" id="CHEBI:29101"/>
    </reaction>
</comment>
<evidence type="ECO:0000256" key="2">
    <source>
        <dbReference type="ARBA" id="ARBA00022475"/>
    </source>
</evidence>
<feature type="transmembrane region" description="Helical" evidence="6">
    <location>
        <begin position="339"/>
        <end position="360"/>
    </location>
</feature>
<feature type="transmembrane region" description="Helical" evidence="6">
    <location>
        <begin position="219"/>
        <end position="252"/>
    </location>
</feature>
<dbReference type="EMBL" id="CP049056">
    <property type="protein sequence ID" value="QIE57368.1"/>
    <property type="molecule type" value="Genomic_DNA"/>
</dbReference>
<feature type="transmembrane region" description="Helical" evidence="6">
    <location>
        <begin position="372"/>
        <end position="392"/>
    </location>
</feature>
<reference evidence="7 8" key="1">
    <citation type="submission" date="2020-02" db="EMBL/GenBank/DDBJ databases">
        <title>complete genome sequence of Rhodobacteraceae bacterium.</title>
        <authorList>
            <person name="Park J."/>
            <person name="Kim Y.-S."/>
            <person name="Kim K.-H."/>
        </authorList>
    </citation>
    <scope>NUCLEOTIDE SEQUENCE [LARGE SCALE GENOMIC DNA]</scope>
    <source>
        <strain evidence="7 8">RR4-56</strain>
    </source>
</reference>
<dbReference type="KEGG" id="hdh:G5B40_19130"/>
<dbReference type="InterPro" id="IPR023171">
    <property type="entry name" value="Na/H_antiporter_dom_sf"/>
</dbReference>
<dbReference type="PANTHER" id="PTHR30341">
    <property type="entry name" value="SODIUM ION/PROTON ANTIPORTER NHAA-RELATED"/>
    <property type="match status" value="1"/>
</dbReference>
<comment type="subcellular location">
    <subcellularLocation>
        <location evidence="1">Cell inner membrane</location>
        <topology evidence="1">Multi-pass membrane protein</topology>
    </subcellularLocation>
    <subcellularLocation>
        <location evidence="6">Cell membrane</location>
        <topology evidence="6">Multi-pass membrane protein</topology>
    </subcellularLocation>
</comment>
<keyword evidence="6" id="KW-0050">Antiport</keyword>
<dbReference type="Proteomes" id="UP000503336">
    <property type="component" value="Chromosome"/>
</dbReference>
<dbReference type="AlphaFoldDB" id="A0A7M3T5T7"/>
<dbReference type="Pfam" id="PF06965">
    <property type="entry name" value="Na_H_antiport_1"/>
    <property type="match status" value="1"/>
</dbReference>
<dbReference type="NCBIfam" id="NF007112">
    <property type="entry name" value="PRK09561.1"/>
    <property type="match status" value="1"/>
</dbReference>
<dbReference type="NCBIfam" id="TIGR00773">
    <property type="entry name" value="NhaA"/>
    <property type="match status" value="1"/>
</dbReference>
<evidence type="ECO:0000313" key="7">
    <source>
        <dbReference type="EMBL" id="QIE57368.1"/>
    </source>
</evidence>
<feature type="transmembrane region" description="Helical" evidence="6">
    <location>
        <begin position="108"/>
        <end position="125"/>
    </location>
</feature>
<proteinExistence type="inferred from homology"/>
<accession>A0A7M3T5T7</accession>
<keyword evidence="6" id="KW-0739">Sodium transport</keyword>
<evidence type="ECO:0000256" key="5">
    <source>
        <dbReference type="ARBA" id="ARBA00023136"/>
    </source>
</evidence>
<evidence type="ECO:0000256" key="4">
    <source>
        <dbReference type="ARBA" id="ARBA00022989"/>
    </source>
</evidence>
<dbReference type="RefSeq" id="WP_165102181.1">
    <property type="nucleotide sequence ID" value="NZ_CP049056.1"/>
</dbReference>
<feature type="transmembrane region" description="Helical" evidence="6">
    <location>
        <begin position="194"/>
        <end position="212"/>
    </location>
</feature>
<keyword evidence="4 6" id="KW-1133">Transmembrane helix</keyword>
<dbReference type="GO" id="GO:0005886">
    <property type="term" value="C:plasma membrane"/>
    <property type="evidence" value="ECO:0007669"/>
    <property type="project" value="UniProtKB-SubCell"/>
</dbReference>
<dbReference type="PANTHER" id="PTHR30341:SF0">
    <property type="entry name" value="NA(+)_H(+) ANTIPORTER NHAA"/>
    <property type="match status" value="1"/>
</dbReference>
<evidence type="ECO:0000256" key="3">
    <source>
        <dbReference type="ARBA" id="ARBA00022692"/>
    </source>
</evidence>